<protein>
    <submittedName>
        <fullName evidence="2">Amidohydrolase</fullName>
    </submittedName>
</protein>
<dbReference type="Gene3D" id="3.30.70.360">
    <property type="match status" value="1"/>
</dbReference>
<dbReference type="EMBL" id="JBHSPX010000008">
    <property type="protein sequence ID" value="MFC6066319.1"/>
    <property type="molecule type" value="Genomic_DNA"/>
</dbReference>
<feature type="domain" description="Peptidase M20 dimerisation" evidence="1">
    <location>
        <begin position="195"/>
        <end position="291"/>
    </location>
</feature>
<dbReference type="InterPro" id="IPR002933">
    <property type="entry name" value="Peptidase_M20"/>
</dbReference>
<dbReference type="NCBIfam" id="TIGR01891">
    <property type="entry name" value="amidohydrolases"/>
    <property type="match status" value="1"/>
</dbReference>
<gene>
    <name evidence="2" type="ORF">ACFP4F_27775</name>
</gene>
<evidence type="ECO:0000313" key="3">
    <source>
        <dbReference type="Proteomes" id="UP001596139"/>
    </source>
</evidence>
<dbReference type="PANTHER" id="PTHR11014:SF63">
    <property type="entry name" value="METALLOPEPTIDASE, PUTATIVE (AFU_ORTHOLOGUE AFUA_6G09600)-RELATED"/>
    <property type="match status" value="1"/>
</dbReference>
<sequence length="421" mass="44586">MTAPTTSLTTPLETGLPDHLPHWEDVYRDLHSHPELAFAEHRTAAAVAAQLRAEAGWEVTEGVGGTGVVAVLRNGDGPVVLLRADMDALPVEEETGLEYSSTEPGRMHACGHDVHVTSLLGACRQLAAHPGAWRGTVVAVFQPAEEIGQGARAMLEDGLLDRFPRPDVCLGQHVGPFPAGLVVTRPGPLMAAADSLRVTLHGAGGHASTPQYCVDPLVLAATVVLRLQTFAARQAPYTQATILTAGALHSGTVANIIPHTAELLLSLRTFSTEARDEAFEAIRRIIRTEAESFDVPRPPEITAYDPFPLTVNDEDATRRVLTAIETTGAPTHVLQSPFAASEDFGALGTAAGCPSVFWHFGGIAHDRFTEEGIAALHRGAQPPGVPAPHSPHYAPDPAPTLPAGIRNLLAVTTEWLRPGGE</sequence>
<organism evidence="2 3">
    <name type="scientific">Streptomyces ochraceiscleroticus</name>
    <dbReference type="NCBI Taxonomy" id="47761"/>
    <lineage>
        <taxon>Bacteria</taxon>
        <taxon>Bacillati</taxon>
        <taxon>Actinomycetota</taxon>
        <taxon>Actinomycetes</taxon>
        <taxon>Kitasatosporales</taxon>
        <taxon>Streptomycetaceae</taxon>
        <taxon>Streptomyces</taxon>
    </lineage>
</organism>
<dbReference type="Pfam" id="PF07687">
    <property type="entry name" value="M20_dimer"/>
    <property type="match status" value="1"/>
</dbReference>
<dbReference type="SUPFAM" id="SSF55031">
    <property type="entry name" value="Bacterial exopeptidase dimerisation domain"/>
    <property type="match status" value="1"/>
</dbReference>
<dbReference type="RefSeq" id="WP_107053946.1">
    <property type="nucleotide sequence ID" value="NZ_JBHSPX010000008.1"/>
</dbReference>
<dbReference type="PANTHER" id="PTHR11014">
    <property type="entry name" value="PEPTIDASE M20 FAMILY MEMBER"/>
    <property type="match status" value="1"/>
</dbReference>
<proteinExistence type="predicted"/>
<dbReference type="InterPro" id="IPR011650">
    <property type="entry name" value="Peptidase_M20_dimer"/>
</dbReference>
<name>A0ABW1MR52_9ACTN</name>
<accession>A0ABW1MR52</accession>
<dbReference type="SUPFAM" id="SSF53187">
    <property type="entry name" value="Zn-dependent exopeptidases"/>
    <property type="match status" value="1"/>
</dbReference>
<evidence type="ECO:0000313" key="2">
    <source>
        <dbReference type="EMBL" id="MFC6066319.1"/>
    </source>
</evidence>
<dbReference type="Gene3D" id="3.40.630.10">
    <property type="entry name" value="Zn peptidases"/>
    <property type="match status" value="1"/>
</dbReference>
<evidence type="ECO:0000259" key="1">
    <source>
        <dbReference type="Pfam" id="PF07687"/>
    </source>
</evidence>
<dbReference type="InterPro" id="IPR036264">
    <property type="entry name" value="Bact_exopeptidase_dim_dom"/>
</dbReference>
<dbReference type="InterPro" id="IPR017439">
    <property type="entry name" value="Amidohydrolase"/>
</dbReference>
<dbReference type="Proteomes" id="UP001596139">
    <property type="component" value="Unassembled WGS sequence"/>
</dbReference>
<reference evidence="3" key="1">
    <citation type="journal article" date="2019" name="Int. J. Syst. Evol. Microbiol.">
        <title>The Global Catalogue of Microorganisms (GCM) 10K type strain sequencing project: providing services to taxonomists for standard genome sequencing and annotation.</title>
        <authorList>
            <consortium name="The Broad Institute Genomics Platform"/>
            <consortium name="The Broad Institute Genome Sequencing Center for Infectious Disease"/>
            <person name="Wu L."/>
            <person name="Ma J."/>
        </authorList>
    </citation>
    <scope>NUCLEOTIDE SEQUENCE [LARGE SCALE GENOMIC DNA]</scope>
    <source>
        <strain evidence="3">CGMCC 1.15180</strain>
    </source>
</reference>
<keyword evidence="3" id="KW-1185">Reference proteome</keyword>
<comment type="caution">
    <text evidence="2">The sequence shown here is derived from an EMBL/GenBank/DDBJ whole genome shotgun (WGS) entry which is preliminary data.</text>
</comment>
<dbReference type="Pfam" id="PF01546">
    <property type="entry name" value="Peptidase_M20"/>
    <property type="match status" value="1"/>
</dbReference>